<dbReference type="SMART" id="SM00829">
    <property type="entry name" value="PKS_ER"/>
    <property type="match status" value="1"/>
</dbReference>
<dbReference type="EMBL" id="JAWRVI010000044">
    <property type="protein sequence ID" value="KAK4086041.1"/>
    <property type="molecule type" value="Genomic_DNA"/>
</dbReference>
<reference evidence="7 9" key="3">
    <citation type="submission" date="2016-01" db="EMBL/GenBank/DDBJ databases">
        <title>Biosynthesis of antibiotic leucinostatins and their inhibition on Phytophthora in bio-control Purpureocillium lilacinum.</title>
        <authorList>
            <person name="Wang G."/>
            <person name="Liu Z."/>
            <person name="Lin R."/>
            <person name="Li E."/>
            <person name="Mao Z."/>
            <person name="Ling J."/>
            <person name="Yin W."/>
            <person name="Xie B."/>
        </authorList>
    </citation>
    <scope>NUCLEOTIDE SEQUENCE [LARGE SCALE GENOMIC DNA]</scope>
    <source>
        <strain evidence="7">PLBJ-1</strain>
    </source>
</reference>
<dbReference type="EMBL" id="LCWV01000035">
    <property type="protein sequence ID" value="PWI65317.1"/>
    <property type="molecule type" value="Genomic_DNA"/>
</dbReference>
<dbReference type="InterPro" id="IPR011032">
    <property type="entry name" value="GroES-like_sf"/>
</dbReference>
<evidence type="ECO:0000313" key="10">
    <source>
        <dbReference type="Proteomes" id="UP000245956"/>
    </source>
</evidence>
<dbReference type="Proteomes" id="UP000245956">
    <property type="component" value="Unassembled WGS sequence"/>
</dbReference>
<comment type="pathway">
    <text evidence="1">Mycotoxin biosynthesis.</text>
</comment>
<evidence type="ECO:0000259" key="5">
    <source>
        <dbReference type="SMART" id="SM00829"/>
    </source>
</evidence>
<evidence type="ECO:0000256" key="1">
    <source>
        <dbReference type="ARBA" id="ARBA00004685"/>
    </source>
</evidence>
<protein>
    <recommendedName>
        <fullName evidence="3">Dehydrogenase FUB6</fullName>
    </recommendedName>
    <alternativeName>
        <fullName evidence="4">Fusaric acid biosynthesis protein 6</fullName>
    </alternativeName>
</protein>
<dbReference type="InterPro" id="IPR041694">
    <property type="entry name" value="ADH_N_2"/>
</dbReference>
<keyword evidence="2" id="KW-0560">Oxidoreductase</keyword>
<dbReference type="InterPro" id="IPR020843">
    <property type="entry name" value="ER"/>
</dbReference>
<feature type="domain" description="Enoyl reductase (ER)" evidence="5">
    <location>
        <begin position="22"/>
        <end position="337"/>
    </location>
</feature>
<dbReference type="FunFam" id="3.40.50.720:FF:000121">
    <property type="entry name" value="Prostaglandin reductase 2"/>
    <property type="match status" value="1"/>
</dbReference>
<dbReference type="SUPFAM" id="SSF51735">
    <property type="entry name" value="NAD(P)-binding Rossmann-fold domains"/>
    <property type="match status" value="1"/>
</dbReference>
<dbReference type="AlphaFoldDB" id="A0A179GIU9"/>
<reference evidence="8 10" key="2">
    <citation type="journal article" date="2016" name="Front. Microbiol.">
        <title>Genome and transcriptome sequences reveal the specific parasitism of the nematophagous Purpureocillium lilacinum 36-1.</title>
        <authorList>
            <person name="Xie J."/>
            <person name="Li S."/>
            <person name="Mo C."/>
            <person name="Xiao X."/>
            <person name="Peng D."/>
            <person name="Wang G."/>
            <person name="Xiao Y."/>
        </authorList>
    </citation>
    <scope>NUCLEOTIDE SEQUENCE [LARGE SCALE GENOMIC DNA]</scope>
    <source>
        <strain evidence="8 10">36-1</strain>
    </source>
</reference>
<sequence length="346" mass="37824">MARENLSVVLAERPVDDIIPGRTFKHVTAPAPTAADLKDGQILVEVLYLSLDPAMRGWLSDARSYLPPVKIGEKMRGLAACRVLASRSLKAREGDFVSALAGWTRYAVLRESEFEPASHYPGLRSPVDMLSSLGMTSLTAWVGMAKIAVPKPGELVVVSGAAGATGSVAGQIAKINGARVVGICGEESKCRWLEEELGFDVALNYKAADFEKRFREETKSYIDVYFDNVGGKILDMALARAKEHARFVECGLISQYNTSKPEGPRNFAKVVSMRIQMQGFIVFDHAKDYPRARKELAGWLAEGKLKKAEHIVPGGLEVAEKALVDLYKGVNMGKMIVELKKPDAKL</sequence>
<proteinExistence type="predicted"/>
<evidence type="ECO:0000256" key="3">
    <source>
        <dbReference type="ARBA" id="ARBA00069006"/>
    </source>
</evidence>
<evidence type="ECO:0000256" key="4">
    <source>
        <dbReference type="ARBA" id="ARBA00083301"/>
    </source>
</evidence>
<dbReference type="GO" id="GO:0016628">
    <property type="term" value="F:oxidoreductase activity, acting on the CH-CH group of donors, NAD or NADP as acceptor"/>
    <property type="evidence" value="ECO:0007669"/>
    <property type="project" value="InterPro"/>
</dbReference>
<dbReference type="SUPFAM" id="SSF50129">
    <property type="entry name" value="GroES-like"/>
    <property type="match status" value="1"/>
</dbReference>
<dbReference type="Gene3D" id="3.90.180.10">
    <property type="entry name" value="Medium-chain alcohol dehydrogenases, catalytic domain"/>
    <property type="match status" value="1"/>
</dbReference>
<evidence type="ECO:0000313" key="9">
    <source>
        <dbReference type="Proteomes" id="UP000078240"/>
    </source>
</evidence>
<dbReference type="Pfam" id="PF00107">
    <property type="entry name" value="ADH_zinc_N"/>
    <property type="match status" value="1"/>
</dbReference>
<dbReference type="Gene3D" id="3.40.50.720">
    <property type="entry name" value="NAD(P)-binding Rossmann-like Domain"/>
    <property type="match status" value="1"/>
</dbReference>
<accession>A0A179GIU9</accession>
<name>A0A179GIU9_PURLI</name>
<keyword evidence="11" id="KW-1185">Reference proteome</keyword>
<dbReference type="EMBL" id="LSBH01000006">
    <property type="protein sequence ID" value="OAQ77742.1"/>
    <property type="molecule type" value="Genomic_DNA"/>
</dbReference>
<reference evidence="6 11" key="5">
    <citation type="journal article" date="2024" name="Microbiol. Resour. Announc.">
        <title>Genome annotations for the ascomycete fungi Trichoderma harzianum, Trichoderma aggressivum, and Purpureocillium lilacinum.</title>
        <authorList>
            <person name="Beijen E.P.W."/>
            <person name="Ohm R.A."/>
        </authorList>
    </citation>
    <scope>NUCLEOTIDE SEQUENCE [LARGE SCALE GENOMIC DNA]</scope>
    <source>
        <strain evidence="6 11">CBS 150709</strain>
    </source>
</reference>
<evidence type="ECO:0000313" key="11">
    <source>
        <dbReference type="Proteomes" id="UP001287286"/>
    </source>
</evidence>
<dbReference type="Pfam" id="PF16884">
    <property type="entry name" value="ADH_N_2"/>
    <property type="match status" value="1"/>
</dbReference>
<dbReference type="InterPro" id="IPR013149">
    <property type="entry name" value="ADH-like_C"/>
</dbReference>
<evidence type="ECO:0000313" key="6">
    <source>
        <dbReference type="EMBL" id="KAK4086041.1"/>
    </source>
</evidence>
<reference evidence="6" key="4">
    <citation type="submission" date="2023-11" db="EMBL/GenBank/DDBJ databases">
        <authorList>
            <person name="Beijen E."/>
            <person name="Ohm R.A."/>
        </authorList>
    </citation>
    <scope>NUCLEOTIDE SEQUENCE</scope>
    <source>
        <strain evidence="6">CBS 150709</strain>
    </source>
</reference>
<evidence type="ECO:0000313" key="8">
    <source>
        <dbReference type="EMBL" id="PWI65317.1"/>
    </source>
</evidence>
<dbReference type="InterPro" id="IPR036291">
    <property type="entry name" value="NAD(P)-bd_dom_sf"/>
</dbReference>
<organism evidence="7 9">
    <name type="scientific">Purpureocillium lilacinum</name>
    <name type="common">Paecilomyces lilacinus</name>
    <dbReference type="NCBI Taxonomy" id="33203"/>
    <lineage>
        <taxon>Eukaryota</taxon>
        <taxon>Fungi</taxon>
        <taxon>Dikarya</taxon>
        <taxon>Ascomycota</taxon>
        <taxon>Pezizomycotina</taxon>
        <taxon>Sordariomycetes</taxon>
        <taxon>Hypocreomycetidae</taxon>
        <taxon>Hypocreales</taxon>
        <taxon>Ophiocordycipitaceae</taxon>
        <taxon>Purpureocillium</taxon>
    </lineage>
</organism>
<gene>
    <name evidence="8" type="ORF">PCL_07240</name>
    <name evidence="6" type="ORF">Purlil1_9570</name>
    <name evidence="7" type="ORF">VFPBJ_08214</name>
</gene>
<dbReference type="PANTHER" id="PTHR43205:SF42">
    <property type="entry name" value="ALCOHOL DEHYDROGENASE, ZINC-CONTAINING (AFU_ORTHOLOGUE AFUA_7G04530)"/>
    <property type="match status" value="1"/>
</dbReference>
<reference evidence="8" key="1">
    <citation type="submission" date="2015-05" db="EMBL/GenBank/DDBJ databases">
        <authorList>
            <person name="Wang D.B."/>
            <person name="Wang M."/>
        </authorList>
    </citation>
    <scope>NUCLEOTIDE SEQUENCE</scope>
    <source>
        <strain evidence="8">36-1</strain>
    </source>
</reference>
<dbReference type="PANTHER" id="PTHR43205">
    <property type="entry name" value="PROSTAGLANDIN REDUCTASE"/>
    <property type="match status" value="1"/>
</dbReference>
<evidence type="ECO:0000313" key="7">
    <source>
        <dbReference type="EMBL" id="OAQ77742.1"/>
    </source>
</evidence>
<dbReference type="CDD" id="cd05288">
    <property type="entry name" value="PGDH"/>
    <property type="match status" value="1"/>
</dbReference>
<dbReference type="Proteomes" id="UP001287286">
    <property type="component" value="Unassembled WGS sequence"/>
</dbReference>
<evidence type="ECO:0000256" key="2">
    <source>
        <dbReference type="ARBA" id="ARBA00023002"/>
    </source>
</evidence>
<comment type="caution">
    <text evidence="7">The sequence shown here is derived from an EMBL/GenBank/DDBJ whole genome shotgun (WGS) entry which is preliminary data.</text>
</comment>
<dbReference type="InterPro" id="IPR045010">
    <property type="entry name" value="MDR_fam"/>
</dbReference>
<dbReference type="Proteomes" id="UP000078240">
    <property type="component" value="Unassembled WGS sequence"/>
</dbReference>